<reference evidence="9" key="1">
    <citation type="submission" date="2023-03" db="EMBL/GenBank/DDBJ databases">
        <title>DFI Biobank Strains.</title>
        <authorList>
            <person name="Mostad J."/>
            <person name="Paddock L."/>
            <person name="Medina S."/>
            <person name="Waligurski E."/>
            <person name="Barat B."/>
            <person name="Smith R."/>
            <person name="Burgo V."/>
            <person name="Metcalfe C."/>
            <person name="Woodson C."/>
            <person name="Sundararajan A."/>
            <person name="Ramaswamy R."/>
            <person name="Lin H."/>
            <person name="Pamer E.G."/>
        </authorList>
    </citation>
    <scope>NUCLEOTIDE SEQUENCE</scope>
    <source>
        <strain evidence="9">DFI.9.5</strain>
    </source>
</reference>
<evidence type="ECO:0000256" key="2">
    <source>
        <dbReference type="ARBA" id="ARBA00022490"/>
    </source>
</evidence>
<protein>
    <submittedName>
        <fullName evidence="9">Tetratricopeptide repeat protein</fullName>
    </submittedName>
</protein>
<feature type="repeat" description="TPR" evidence="6">
    <location>
        <begin position="106"/>
        <end position="139"/>
    </location>
</feature>
<keyword evidence="4 6" id="KW-0802">TPR repeat</keyword>
<organism evidence="9 10">
    <name type="scientific">Bacteroides cellulosilyticus</name>
    <dbReference type="NCBI Taxonomy" id="246787"/>
    <lineage>
        <taxon>Bacteria</taxon>
        <taxon>Pseudomonadati</taxon>
        <taxon>Bacteroidota</taxon>
        <taxon>Bacteroidia</taxon>
        <taxon>Bacteroidales</taxon>
        <taxon>Bacteroidaceae</taxon>
        <taxon>Bacteroides</taxon>
    </lineage>
</organism>
<feature type="coiled-coil region" evidence="7">
    <location>
        <begin position="349"/>
        <end position="411"/>
    </location>
</feature>
<dbReference type="InterPro" id="IPR019734">
    <property type="entry name" value="TPR_rpt"/>
</dbReference>
<evidence type="ECO:0000256" key="6">
    <source>
        <dbReference type="PROSITE-ProRule" id="PRU00339"/>
    </source>
</evidence>
<dbReference type="Gene3D" id="1.25.40.10">
    <property type="entry name" value="Tetratricopeptide repeat domain"/>
    <property type="match status" value="2"/>
</dbReference>
<sequence length="413" mass="48479">MKQGALLQIYLLSIILLHCFCGCENQSYPQTLISADSLSSVNPDSAIAILTAMKERIAAENKQTQMYYQLICLKAKDKAYITHTSDNSILQILKYYEQKEEKKHLPEAYYYAGRVYRDLGDTPQALDYYQKALDVSQSSKDYKLISRIYSQMGTLYLYQRVYNEALSVFKKSYNYDILSNDSIGQIYSLRDIGRTFTGYNNADSSLFYYENAYKQAREIKNKHLTTIISGELASLYTQLGMYSQAEEAIRISMQAKEKRNLASRISTIADLYFKMNNQDSAYYYYHKLLEFDNYYTKQGGYEGLSNICKQNHLYKEALDYVDLYLAYTDSIKKQTDTETIRKMQSLYNYQLKEKENQKLKDINAKQEAKVIGLIFILILSITSFLLYSQYTKRKREQKKEQQRRLQEIKERQY</sequence>
<keyword evidence="3" id="KW-0677">Repeat</keyword>
<dbReference type="EMBL" id="JARFID010000003">
    <property type="protein sequence ID" value="MDE8693454.1"/>
    <property type="molecule type" value="Genomic_DNA"/>
</dbReference>
<comment type="similarity">
    <text evidence="5">Belongs to the Rap family.</text>
</comment>
<dbReference type="PANTHER" id="PTHR46630:SF1">
    <property type="entry name" value="TETRATRICOPEPTIDE REPEAT PROTEIN 29"/>
    <property type="match status" value="1"/>
</dbReference>
<evidence type="ECO:0000256" key="4">
    <source>
        <dbReference type="ARBA" id="ARBA00022803"/>
    </source>
</evidence>
<feature type="repeat" description="TPR" evidence="6">
    <location>
        <begin position="146"/>
        <end position="179"/>
    </location>
</feature>
<gene>
    <name evidence="9" type="ORF">PZH42_05000</name>
</gene>
<evidence type="ECO:0000256" key="7">
    <source>
        <dbReference type="SAM" id="Coils"/>
    </source>
</evidence>
<dbReference type="InterPro" id="IPR011990">
    <property type="entry name" value="TPR-like_helical_dom_sf"/>
</dbReference>
<dbReference type="Proteomes" id="UP001221924">
    <property type="component" value="Unassembled WGS sequence"/>
</dbReference>
<dbReference type="PANTHER" id="PTHR46630">
    <property type="entry name" value="TETRATRICOPEPTIDE REPEAT PROTEIN 29"/>
    <property type="match status" value="1"/>
</dbReference>
<dbReference type="InterPro" id="IPR051476">
    <property type="entry name" value="Bac_ResReg_Asp_Phosphatase"/>
</dbReference>
<dbReference type="SMART" id="SM00028">
    <property type="entry name" value="TPR"/>
    <property type="match status" value="5"/>
</dbReference>
<feature type="transmembrane region" description="Helical" evidence="8">
    <location>
        <begin position="370"/>
        <end position="390"/>
    </location>
</feature>
<name>A0AAW6M1R1_9BACE</name>
<keyword evidence="7" id="KW-0175">Coiled coil</keyword>
<dbReference type="PROSITE" id="PS50293">
    <property type="entry name" value="TPR_REGION"/>
    <property type="match status" value="1"/>
</dbReference>
<comment type="caution">
    <text evidence="9">The sequence shown here is derived from an EMBL/GenBank/DDBJ whole genome shotgun (WGS) entry which is preliminary data.</text>
</comment>
<keyword evidence="8" id="KW-0812">Transmembrane</keyword>
<proteinExistence type="inferred from homology"/>
<keyword evidence="2" id="KW-0963">Cytoplasm</keyword>
<evidence type="ECO:0000256" key="1">
    <source>
        <dbReference type="ARBA" id="ARBA00004496"/>
    </source>
</evidence>
<dbReference type="AlphaFoldDB" id="A0AAW6M1R1"/>
<dbReference type="GO" id="GO:0005737">
    <property type="term" value="C:cytoplasm"/>
    <property type="evidence" value="ECO:0007669"/>
    <property type="project" value="UniProtKB-SubCell"/>
</dbReference>
<evidence type="ECO:0000256" key="3">
    <source>
        <dbReference type="ARBA" id="ARBA00022737"/>
    </source>
</evidence>
<accession>A0AAW6M1R1</accession>
<dbReference type="PROSITE" id="PS50005">
    <property type="entry name" value="TPR"/>
    <property type="match status" value="2"/>
</dbReference>
<comment type="subcellular location">
    <subcellularLocation>
        <location evidence="1">Cytoplasm</location>
    </subcellularLocation>
</comment>
<evidence type="ECO:0000313" key="10">
    <source>
        <dbReference type="Proteomes" id="UP001221924"/>
    </source>
</evidence>
<evidence type="ECO:0000256" key="8">
    <source>
        <dbReference type="SAM" id="Phobius"/>
    </source>
</evidence>
<evidence type="ECO:0000256" key="5">
    <source>
        <dbReference type="ARBA" id="ARBA00038253"/>
    </source>
</evidence>
<keyword evidence="8" id="KW-0472">Membrane</keyword>
<dbReference type="Pfam" id="PF13424">
    <property type="entry name" value="TPR_12"/>
    <property type="match status" value="1"/>
</dbReference>
<dbReference type="SUPFAM" id="SSF48452">
    <property type="entry name" value="TPR-like"/>
    <property type="match status" value="1"/>
</dbReference>
<dbReference type="RefSeq" id="WP_256141227.1">
    <property type="nucleotide sequence ID" value="NZ_JANFZY010000010.1"/>
</dbReference>
<keyword evidence="8" id="KW-1133">Transmembrane helix</keyword>
<evidence type="ECO:0000313" key="9">
    <source>
        <dbReference type="EMBL" id="MDE8693454.1"/>
    </source>
</evidence>